<accession>A0A5E4MDL0</accession>
<dbReference type="GO" id="GO:0008285">
    <property type="term" value="P:negative regulation of cell population proliferation"/>
    <property type="evidence" value="ECO:0007669"/>
    <property type="project" value="InterPro"/>
</dbReference>
<dbReference type="PANTHER" id="PTHR46348">
    <property type="entry name" value="DELETED IN LUNG AND ESOPHAGEAL CANCER PROTEIN 1"/>
    <property type="match status" value="1"/>
</dbReference>
<dbReference type="InterPro" id="IPR013783">
    <property type="entry name" value="Ig-like_fold"/>
</dbReference>
<dbReference type="OrthoDB" id="2115465at2759"/>
<protein>
    <submittedName>
        <fullName evidence="1">Immunoglobulin-like fold</fullName>
    </submittedName>
</protein>
<dbReference type="GO" id="GO:0005737">
    <property type="term" value="C:cytoplasm"/>
    <property type="evidence" value="ECO:0007669"/>
    <property type="project" value="TreeGrafter"/>
</dbReference>
<sequence length="610" mass="69790">MFVESDASVVISTHVETTREMKAYINALKANKNKMAGKPPRLECREPLTVEIPILITDITHIINDTFRDHLCYDLPGNKRKLFDSLELKKHLSLIENIRCAEKDVMEVHERLLRAGNNNSWIALKPWNVANYSLLQYQRMSANNNTIEKIESVVNQNEKTKIYGIHEELRRVRMRLNKERPKLNIKYQARKTASRHCSMVVEKPEDTVYLSVNTNLVRFTHFKLGAVYKKTIIVKNSGKRMVSFKIVSHNNSVNDVFQYDYTPLRMLAPGLNTKVTVTYTCVSMEDEYELMTIVTKDDIFDSYDMKSVLESQTHRNLNAETLCVFECNACLVGATKTIVVMVKNTGRSAKFICVPEDVWYTQSVENVEWTNTVSLEVFSITPSIFEIDSGQSMALNVMFKPHLPSFYCTRFIIISDSSCAHEGNVFGDGQIFDRREIRLEGQDLQSTEEAPPGSYVLDMGKIGETVRYVYVKNTSRIVYPYHWVVVNHGAAIVKSRSSENAKVNFHIHPSTGLLDKISDTMFSMECSVTDEIVDKELTGTYRVTATMMIDGIPKESITDRDVIFEEHEDNPETVTVRIAEIEVISEYPGKERVSLSVEPKIVDLNWYTLK</sequence>
<dbReference type="EMBL" id="CABPRJ010000485">
    <property type="protein sequence ID" value="VVC28923.1"/>
    <property type="molecule type" value="Genomic_DNA"/>
</dbReference>
<dbReference type="InterPro" id="IPR033304">
    <property type="entry name" value="DLEC1"/>
</dbReference>
<proteinExistence type="predicted"/>
<dbReference type="GO" id="GO:0015631">
    <property type="term" value="F:tubulin binding"/>
    <property type="evidence" value="ECO:0007669"/>
    <property type="project" value="TreeGrafter"/>
</dbReference>
<organism evidence="1 2">
    <name type="scientific">Cinara cedri</name>
    <dbReference type="NCBI Taxonomy" id="506608"/>
    <lineage>
        <taxon>Eukaryota</taxon>
        <taxon>Metazoa</taxon>
        <taxon>Ecdysozoa</taxon>
        <taxon>Arthropoda</taxon>
        <taxon>Hexapoda</taxon>
        <taxon>Insecta</taxon>
        <taxon>Pterygota</taxon>
        <taxon>Neoptera</taxon>
        <taxon>Paraneoptera</taxon>
        <taxon>Hemiptera</taxon>
        <taxon>Sternorrhyncha</taxon>
        <taxon>Aphidomorpha</taxon>
        <taxon>Aphidoidea</taxon>
        <taxon>Aphididae</taxon>
        <taxon>Lachninae</taxon>
        <taxon>Cinara</taxon>
    </lineage>
</organism>
<keyword evidence="2" id="KW-1185">Reference proteome</keyword>
<reference evidence="1 2" key="1">
    <citation type="submission" date="2019-08" db="EMBL/GenBank/DDBJ databases">
        <authorList>
            <person name="Alioto T."/>
            <person name="Alioto T."/>
            <person name="Gomez Garrido J."/>
        </authorList>
    </citation>
    <scope>NUCLEOTIDE SEQUENCE [LARGE SCALE GENOMIC DNA]</scope>
</reference>
<dbReference type="PANTHER" id="PTHR46348:SF1">
    <property type="entry name" value="DELETED IN LUNG AND ESOPHAGEAL CANCER PROTEIN 1"/>
    <property type="match status" value="1"/>
</dbReference>
<dbReference type="GO" id="GO:0005929">
    <property type="term" value="C:cilium"/>
    <property type="evidence" value="ECO:0007669"/>
    <property type="project" value="TreeGrafter"/>
</dbReference>
<evidence type="ECO:0000313" key="1">
    <source>
        <dbReference type="EMBL" id="VVC28923.1"/>
    </source>
</evidence>
<dbReference type="Gene3D" id="2.60.40.10">
    <property type="entry name" value="Immunoglobulins"/>
    <property type="match status" value="1"/>
</dbReference>
<dbReference type="AlphaFoldDB" id="A0A5E4MDL0"/>
<name>A0A5E4MDL0_9HEMI</name>
<dbReference type="Proteomes" id="UP000325440">
    <property type="component" value="Unassembled WGS sequence"/>
</dbReference>
<dbReference type="Pfam" id="PF24771">
    <property type="entry name" value="Ig_CFAP74_1st"/>
    <property type="match status" value="1"/>
</dbReference>
<evidence type="ECO:0000313" key="2">
    <source>
        <dbReference type="Proteomes" id="UP000325440"/>
    </source>
</evidence>
<gene>
    <name evidence="1" type="ORF">CINCED_3A011374</name>
</gene>